<dbReference type="SUPFAM" id="SSF56014">
    <property type="entry name" value="Nitrite and sulphite reductase 4Fe-4S domain-like"/>
    <property type="match status" value="1"/>
</dbReference>
<dbReference type="AlphaFoldDB" id="A0A2Z5PIY3"/>
<keyword evidence="5" id="KW-0560">Oxidoreductase</keyword>
<evidence type="ECO:0000256" key="1">
    <source>
        <dbReference type="ARBA" id="ARBA00010429"/>
    </source>
</evidence>
<dbReference type="InterPro" id="IPR045854">
    <property type="entry name" value="NO2/SO3_Rdtase_4Fe4S_sf"/>
</dbReference>
<dbReference type="SUPFAM" id="SSF54862">
    <property type="entry name" value="4Fe-4S ferredoxins"/>
    <property type="match status" value="1"/>
</dbReference>
<dbReference type="RefSeq" id="WP_018153792.1">
    <property type="nucleotide sequence ID" value="NZ_AP011528.1"/>
</dbReference>
<name>A0A2Z5PIY3_METMI</name>
<dbReference type="InterPro" id="IPR006066">
    <property type="entry name" value="NO2/SO3_Rdtase_FeS/sirohaem_BS"/>
</dbReference>
<dbReference type="Pfam" id="PF01077">
    <property type="entry name" value="NIR_SIR"/>
    <property type="match status" value="1"/>
</dbReference>
<dbReference type="GO" id="GO:0016491">
    <property type="term" value="F:oxidoreductase activity"/>
    <property type="evidence" value="ECO:0007669"/>
    <property type="project" value="UniProtKB-KW"/>
</dbReference>
<keyword evidence="4" id="KW-0479">Metal-binding</keyword>
<dbReference type="InterPro" id="IPR005117">
    <property type="entry name" value="NiRdtase/SiRdtase_haem-b_fer"/>
</dbReference>
<dbReference type="PANTHER" id="PTHR11493">
    <property type="entry name" value="SULFITE REDUCTASE [NADPH] SUBUNIT BETA-RELATED"/>
    <property type="match status" value="1"/>
</dbReference>
<dbReference type="Proteomes" id="UP000263689">
    <property type="component" value="Chromosome"/>
</dbReference>
<feature type="domain" description="4Fe-4S ferredoxin-type" evidence="8">
    <location>
        <begin position="150"/>
        <end position="179"/>
    </location>
</feature>
<dbReference type="Gene3D" id="3.30.413.10">
    <property type="entry name" value="Sulfite Reductase Hemoprotein, domain 1"/>
    <property type="match status" value="2"/>
</dbReference>
<evidence type="ECO:0000256" key="6">
    <source>
        <dbReference type="ARBA" id="ARBA00023004"/>
    </source>
</evidence>
<comment type="similarity">
    <text evidence="1">Belongs to the nitrite and sulfite reductase 4Fe-4S domain family.</text>
</comment>
<dbReference type="SUPFAM" id="SSF55124">
    <property type="entry name" value="Nitrite/Sulfite reductase N-terminal domain-like"/>
    <property type="match status" value="1"/>
</dbReference>
<dbReference type="GO" id="GO:0051539">
    <property type="term" value="F:4 iron, 4 sulfur cluster binding"/>
    <property type="evidence" value="ECO:0007669"/>
    <property type="project" value="UniProtKB-KW"/>
</dbReference>
<dbReference type="InterPro" id="IPR017896">
    <property type="entry name" value="4Fe4S_Fe-S-bd"/>
</dbReference>
<dbReference type="GO" id="GO:0046872">
    <property type="term" value="F:metal ion binding"/>
    <property type="evidence" value="ECO:0007669"/>
    <property type="project" value="UniProtKB-KW"/>
</dbReference>
<keyword evidence="7" id="KW-0411">Iron-sulfur</keyword>
<gene>
    <name evidence="9" type="ORF">MMOS7_01120</name>
</gene>
<evidence type="ECO:0000259" key="8">
    <source>
        <dbReference type="PROSITE" id="PS51379"/>
    </source>
</evidence>
<protein>
    <submittedName>
        <fullName evidence="9">Putative sulfite reductase iron-sulfur binding protein</fullName>
    </submittedName>
</protein>
<sequence>MACRNNYKMGVIPKKDGLMVRLSLKPGYLSCEQLIAIGKIAKKYGFGKVHLTTRQGLEFKIKYENLEKVEELLEKEGIKIGSTGTRIRQIVCCIGSECYSSIGDSVSLARKLHDEFEGIWVPKKLKINVSGCPNNCTHHQFCDIGIYFRYILEINKEKCIECGKCENFCEINAIDWKNKAIKENCIGKGDCLKLCDAINVVDKAISINIGGKGGKFPKAAKHLIDVKTEDEVLEVVDILIEMYSKFGKGRIYDFIKELGIDYVKQKVQAQL</sequence>
<proteinExistence type="inferred from homology"/>
<evidence type="ECO:0000313" key="10">
    <source>
        <dbReference type="Proteomes" id="UP000263689"/>
    </source>
</evidence>
<dbReference type="InterPro" id="IPR045169">
    <property type="entry name" value="NO2/SO3_Rdtase_4Fe4S_prot"/>
</dbReference>
<evidence type="ECO:0000313" key="9">
    <source>
        <dbReference type="EMBL" id="BAP62198.1"/>
    </source>
</evidence>
<keyword evidence="6" id="KW-0408">Iron</keyword>
<dbReference type="GO" id="GO:0020037">
    <property type="term" value="F:heme binding"/>
    <property type="evidence" value="ECO:0007669"/>
    <property type="project" value="InterPro"/>
</dbReference>
<dbReference type="KEGG" id="mmao:MMOS7_01120"/>
<organism evidence="9 10">
    <name type="scientific">Methanococcus maripaludis OS7</name>
    <dbReference type="NCBI Taxonomy" id="637915"/>
    <lineage>
        <taxon>Archaea</taxon>
        <taxon>Methanobacteriati</taxon>
        <taxon>Methanobacteriota</taxon>
        <taxon>Methanomada group</taxon>
        <taxon>Methanococci</taxon>
        <taxon>Methanococcales</taxon>
        <taxon>Methanococcaceae</taxon>
        <taxon>Methanococcus</taxon>
    </lineage>
</organism>
<dbReference type="EMBL" id="AP011528">
    <property type="protein sequence ID" value="BAP62198.1"/>
    <property type="molecule type" value="Genomic_DNA"/>
</dbReference>
<dbReference type="PROSITE" id="PS51379">
    <property type="entry name" value="4FE4S_FER_2"/>
    <property type="match status" value="1"/>
</dbReference>
<dbReference type="Gene3D" id="3.30.70.20">
    <property type="match status" value="1"/>
</dbReference>
<dbReference type="Pfam" id="PF00037">
    <property type="entry name" value="Fer4"/>
    <property type="match status" value="1"/>
</dbReference>
<dbReference type="InterPro" id="IPR006067">
    <property type="entry name" value="NO2/SO3_Rdtase_4Fe4S_dom"/>
</dbReference>
<dbReference type="PANTHER" id="PTHR11493:SF54">
    <property type="entry name" value="ANAEROBIC SULFITE REDUCTASE SUBUNIT C"/>
    <property type="match status" value="1"/>
</dbReference>
<evidence type="ECO:0000256" key="4">
    <source>
        <dbReference type="ARBA" id="ARBA00022723"/>
    </source>
</evidence>
<keyword evidence="3" id="KW-0349">Heme</keyword>
<dbReference type="GeneID" id="37874586"/>
<dbReference type="PROSITE" id="PS00198">
    <property type="entry name" value="4FE4S_FER_1"/>
    <property type="match status" value="1"/>
</dbReference>
<keyword evidence="2" id="KW-0004">4Fe-4S</keyword>
<evidence type="ECO:0000256" key="3">
    <source>
        <dbReference type="ARBA" id="ARBA00022617"/>
    </source>
</evidence>
<reference evidence="9 10" key="1">
    <citation type="submission" date="2009-06" db="EMBL/GenBank/DDBJ databases">
        <title>Molecular Evidence for Microbiologically Influenced Corrosion from genome of Methanogen.</title>
        <authorList>
            <person name="Ito N."/>
            <person name="Tsurumaru H."/>
            <person name="Shimizu A."/>
            <person name="Harada T."/>
            <person name="Hosoyama A."/>
            <person name="Horikawa H."/>
            <person name="Wakai S."/>
            <person name="Sasaki K."/>
            <person name="Nishijima K."/>
            <person name="Ataku H."/>
            <person name="Yamazaki J."/>
            <person name="Mise M."/>
            <person name="Yamazaki S."/>
            <person name="Tanikawa S."/>
            <person name="Harayama S."/>
            <person name="Fujita N."/>
        </authorList>
    </citation>
    <scope>NUCLEOTIDE SEQUENCE [LARGE SCALE GENOMIC DNA]</scope>
    <source>
        <strain evidence="10">OS7 ( NBRC 103642)</strain>
    </source>
</reference>
<dbReference type="PROSITE" id="PS00365">
    <property type="entry name" value="NIR_SIR"/>
    <property type="match status" value="1"/>
</dbReference>
<evidence type="ECO:0000256" key="5">
    <source>
        <dbReference type="ARBA" id="ARBA00023002"/>
    </source>
</evidence>
<dbReference type="Pfam" id="PF03460">
    <property type="entry name" value="NIR_SIR_ferr"/>
    <property type="match status" value="1"/>
</dbReference>
<evidence type="ECO:0000256" key="2">
    <source>
        <dbReference type="ARBA" id="ARBA00022485"/>
    </source>
</evidence>
<dbReference type="InterPro" id="IPR036136">
    <property type="entry name" value="Nit/Sulf_reduc_fer-like_dom_sf"/>
</dbReference>
<dbReference type="InterPro" id="IPR017900">
    <property type="entry name" value="4Fe4S_Fe_S_CS"/>
</dbReference>
<evidence type="ECO:0000256" key="7">
    <source>
        <dbReference type="ARBA" id="ARBA00023014"/>
    </source>
</evidence>
<accession>A0A2Z5PIY3</accession>